<dbReference type="SUPFAM" id="SSF161098">
    <property type="entry name" value="MetI-like"/>
    <property type="match status" value="1"/>
</dbReference>
<gene>
    <name evidence="9" type="ORF">AB0I59_24840</name>
</gene>
<feature type="transmembrane region" description="Helical" evidence="7">
    <location>
        <begin position="176"/>
        <end position="199"/>
    </location>
</feature>
<dbReference type="Pfam" id="PF19300">
    <property type="entry name" value="BPD_transp_1_N"/>
    <property type="match status" value="1"/>
</dbReference>
<dbReference type="PROSITE" id="PS50928">
    <property type="entry name" value="ABC_TM1"/>
    <property type="match status" value="1"/>
</dbReference>
<accession>A0ABV3GJN5</accession>
<dbReference type="RefSeq" id="WP_061253977.1">
    <property type="nucleotide sequence ID" value="NZ_JBFALK010000014.1"/>
</dbReference>
<feature type="transmembrane region" description="Helical" evidence="7">
    <location>
        <begin position="9"/>
        <end position="31"/>
    </location>
</feature>
<comment type="subcellular location">
    <subcellularLocation>
        <location evidence="1 7">Cell membrane</location>
        <topology evidence="1 7">Multi-pass membrane protein</topology>
    </subcellularLocation>
</comment>
<dbReference type="EMBL" id="JBFALK010000014">
    <property type="protein sequence ID" value="MEV0971844.1"/>
    <property type="molecule type" value="Genomic_DNA"/>
</dbReference>
<comment type="caution">
    <text evidence="9">The sequence shown here is derived from an EMBL/GenBank/DDBJ whole genome shotgun (WGS) entry which is preliminary data.</text>
</comment>
<keyword evidence="2 7" id="KW-0813">Transport</keyword>
<keyword evidence="3" id="KW-1003">Cell membrane</keyword>
<evidence type="ECO:0000256" key="5">
    <source>
        <dbReference type="ARBA" id="ARBA00022989"/>
    </source>
</evidence>
<feature type="transmembrane region" description="Helical" evidence="7">
    <location>
        <begin position="135"/>
        <end position="164"/>
    </location>
</feature>
<evidence type="ECO:0000256" key="3">
    <source>
        <dbReference type="ARBA" id="ARBA00022475"/>
    </source>
</evidence>
<evidence type="ECO:0000259" key="8">
    <source>
        <dbReference type="PROSITE" id="PS50928"/>
    </source>
</evidence>
<dbReference type="InterPro" id="IPR000515">
    <property type="entry name" value="MetI-like"/>
</dbReference>
<organism evidence="9 10">
    <name type="scientific">Microtetraspora glauca</name>
    <dbReference type="NCBI Taxonomy" id="1996"/>
    <lineage>
        <taxon>Bacteria</taxon>
        <taxon>Bacillati</taxon>
        <taxon>Actinomycetota</taxon>
        <taxon>Actinomycetes</taxon>
        <taxon>Streptosporangiales</taxon>
        <taxon>Streptosporangiaceae</taxon>
        <taxon>Microtetraspora</taxon>
    </lineage>
</organism>
<proteinExistence type="inferred from homology"/>
<dbReference type="Gene3D" id="1.10.3720.10">
    <property type="entry name" value="MetI-like"/>
    <property type="match status" value="1"/>
</dbReference>
<evidence type="ECO:0000313" key="10">
    <source>
        <dbReference type="Proteomes" id="UP001551675"/>
    </source>
</evidence>
<evidence type="ECO:0000313" key="9">
    <source>
        <dbReference type="EMBL" id="MEV0971844.1"/>
    </source>
</evidence>
<dbReference type="InterPro" id="IPR045621">
    <property type="entry name" value="BPD_transp_1_N"/>
</dbReference>
<sequence>MLTLILRQAALRAVVAVPTLIVVTCCTYVMLFSIGDPAAVVAGESATPEQVAQVRQSLGLDRSVVAQYLDWLAHAVRGDFGESLHHRGDVLGLVGQYLPATLLLSFLALAVAVLASVLMGSAVGARPGGLVDRGLGAVAVLGIAVPNFLVGYVLILVFSLWFGWFPSGGYRTPAEAGLLTTFRFLVLPSASLALGLMCVQTRTFRASLIKEYEADYVRTARMKGVSPSGVFFRHVARNASAPWVTVIGLEIGVLITGALLVESVFSIPGIGTLTLEAVQGQDFPVVQALVTLFALVILAVNLVTDLIALWLNPASRGLS</sequence>
<feature type="domain" description="ABC transmembrane type-1" evidence="8">
    <location>
        <begin position="98"/>
        <end position="304"/>
    </location>
</feature>
<feature type="transmembrane region" description="Helical" evidence="7">
    <location>
        <begin position="243"/>
        <end position="265"/>
    </location>
</feature>
<feature type="transmembrane region" description="Helical" evidence="7">
    <location>
        <begin position="285"/>
        <end position="311"/>
    </location>
</feature>
<keyword evidence="5 7" id="KW-1133">Transmembrane helix</keyword>
<dbReference type="PANTHER" id="PTHR43163:SF6">
    <property type="entry name" value="DIPEPTIDE TRANSPORT SYSTEM PERMEASE PROTEIN DPPB-RELATED"/>
    <property type="match status" value="1"/>
</dbReference>
<dbReference type="Proteomes" id="UP001551675">
    <property type="component" value="Unassembled WGS sequence"/>
</dbReference>
<dbReference type="InterPro" id="IPR035906">
    <property type="entry name" value="MetI-like_sf"/>
</dbReference>
<dbReference type="Pfam" id="PF00528">
    <property type="entry name" value="BPD_transp_1"/>
    <property type="match status" value="1"/>
</dbReference>
<keyword evidence="4 7" id="KW-0812">Transmembrane</keyword>
<evidence type="ECO:0000256" key="4">
    <source>
        <dbReference type="ARBA" id="ARBA00022692"/>
    </source>
</evidence>
<evidence type="ECO:0000256" key="2">
    <source>
        <dbReference type="ARBA" id="ARBA00022448"/>
    </source>
</evidence>
<keyword evidence="6 7" id="KW-0472">Membrane</keyword>
<protein>
    <submittedName>
        <fullName evidence="9">ABC transporter permease</fullName>
    </submittedName>
</protein>
<dbReference type="CDD" id="cd06261">
    <property type="entry name" value="TM_PBP2"/>
    <property type="match status" value="1"/>
</dbReference>
<reference evidence="9 10" key="1">
    <citation type="submission" date="2024-06" db="EMBL/GenBank/DDBJ databases">
        <title>The Natural Products Discovery Center: Release of the First 8490 Sequenced Strains for Exploring Actinobacteria Biosynthetic Diversity.</title>
        <authorList>
            <person name="Kalkreuter E."/>
            <person name="Kautsar S.A."/>
            <person name="Yang D."/>
            <person name="Bader C.D."/>
            <person name="Teijaro C.N."/>
            <person name="Fluegel L."/>
            <person name="Davis C.M."/>
            <person name="Simpson J.R."/>
            <person name="Lauterbach L."/>
            <person name="Steele A.D."/>
            <person name="Gui C."/>
            <person name="Meng S."/>
            <person name="Li G."/>
            <person name="Viehrig K."/>
            <person name="Ye F."/>
            <person name="Su P."/>
            <person name="Kiefer A.F."/>
            <person name="Nichols A."/>
            <person name="Cepeda A.J."/>
            <person name="Yan W."/>
            <person name="Fan B."/>
            <person name="Jiang Y."/>
            <person name="Adhikari A."/>
            <person name="Zheng C.-J."/>
            <person name="Schuster L."/>
            <person name="Cowan T.M."/>
            <person name="Smanski M.J."/>
            <person name="Chevrette M.G."/>
            <person name="De Carvalho L.P.S."/>
            <person name="Shen B."/>
        </authorList>
    </citation>
    <scope>NUCLEOTIDE SEQUENCE [LARGE SCALE GENOMIC DNA]</scope>
    <source>
        <strain evidence="9 10">NPDC050100</strain>
    </source>
</reference>
<feature type="transmembrane region" description="Helical" evidence="7">
    <location>
        <begin position="97"/>
        <end position="123"/>
    </location>
</feature>
<comment type="similarity">
    <text evidence="7">Belongs to the binding-protein-dependent transport system permease family.</text>
</comment>
<evidence type="ECO:0000256" key="7">
    <source>
        <dbReference type="RuleBase" id="RU363032"/>
    </source>
</evidence>
<evidence type="ECO:0000256" key="1">
    <source>
        <dbReference type="ARBA" id="ARBA00004651"/>
    </source>
</evidence>
<evidence type="ECO:0000256" key="6">
    <source>
        <dbReference type="ARBA" id="ARBA00023136"/>
    </source>
</evidence>
<name>A0ABV3GJN5_MICGL</name>
<dbReference type="PANTHER" id="PTHR43163">
    <property type="entry name" value="DIPEPTIDE TRANSPORT SYSTEM PERMEASE PROTEIN DPPB-RELATED"/>
    <property type="match status" value="1"/>
</dbReference>
<keyword evidence="10" id="KW-1185">Reference proteome</keyword>